<evidence type="ECO:0000313" key="8">
    <source>
        <dbReference type="EMBL" id="QDH79871.1"/>
    </source>
</evidence>
<keyword evidence="4" id="KW-0472">Membrane</keyword>
<dbReference type="Pfam" id="PF07980">
    <property type="entry name" value="SusD_RagB"/>
    <property type="match status" value="1"/>
</dbReference>
<evidence type="ECO:0000256" key="3">
    <source>
        <dbReference type="ARBA" id="ARBA00022729"/>
    </source>
</evidence>
<dbReference type="Gene3D" id="1.25.40.390">
    <property type="match status" value="1"/>
</dbReference>
<evidence type="ECO:0000256" key="4">
    <source>
        <dbReference type="ARBA" id="ARBA00023136"/>
    </source>
</evidence>
<comment type="subcellular location">
    <subcellularLocation>
        <location evidence="1">Cell outer membrane</location>
    </subcellularLocation>
</comment>
<evidence type="ECO:0000259" key="7">
    <source>
        <dbReference type="Pfam" id="PF14322"/>
    </source>
</evidence>
<evidence type="ECO:0000256" key="1">
    <source>
        <dbReference type="ARBA" id="ARBA00004442"/>
    </source>
</evidence>
<evidence type="ECO:0000259" key="6">
    <source>
        <dbReference type="Pfam" id="PF07980"/>
    </source>
</evidence>
<dbReference type="EMBL" id="CP041253">
    <property type="protein sequence ID" value="QDH79871.1"/>
    <property type="molecule type" value="Genomic_DNA"/>
</dbReference>
<comment type="similarity">
    <text evidence="2">Belongs to the SusD family.</text>
</comment>
<keyword evidence="5" id="KW-0998">Cell outer membrane</keyword>
<dbReference type="GO" id="GO:0009279">
    <property type="term" value="C:cell outer membrane"/>
    <property type="evidence" value="ECO:0007669"/>
    <property type="project" value="UniProtKB-SubCell"/>
</dbReference>
<reference evidence="8 9" key="1">
    <citation type="submission" date="2019-06" db="EMBL/GenBank/DDBJ databases">
        <title>Echinicola alkalisoli sp. nov. isolated from saline soil.</title>
        <authorList>
            <person name="Sun J.-Q."/>
            <person name="Xu L."/>
        </authorList>
    </citation>
    <scope>NUCLEOTIDE SEQUENCE [LARGE SCALE GENOMIC DNA]</scope>
    <source>
        <strain evidence="8 9">LN3S3</strain>
    </source>
</reference>
<dbReference type="OrthoDB" id="621018at2"/>
<dbReference type="RefSeq" id="WP_141615108.1">
    <property type="nucleotide sequence ID" value="NZ_CP041253.1"/>
</dbReference>
<dbReference type="AlphaFoldDB" id="A0A514CJ70"/>
<dbReference type="PROSITE" id="PS51257">
    <property type="entry name" value="PROKAR_LIPOPROTEIN"/>
    <property type="match status" value="1"/>
</dbReference>
<dbReference type="InterPro" id="IPR011990">
    <property type="entry name" value="TPR-like_helical_dom_sf"/>
</dbReference>
<evidence type="ECO:0000313" key="9">
    <source>
        <dbReference type="Proteomes" id="UP000316614"/>
    </source>
</evidence>
<name>A0A514CJ70_9BACT</name>
<dbReference type="SUPFAM" id="SSF48452">
    <property type="entry name" value="TPR-like"/>
    <property type="match status" value="1"/>
</dbReference>
<gene>
    <name evidence="8" type="ORF">FKX85_12855</name>
</gene>
<keyword evidence="3" id="KW-0732">Signal</keyword>
<accession>A0A514CJ70</accession>
<dbReference type="InterPro" id="IPR033985">
    <property type="entry name" value="SusD-like_N"/>
</dbReference>
<evidence type="ECO:0000256" key="2">
    <source>
        <dbReference type="ARBA" id="ARBA00006275"/>
    </source>
</evidence>
<protein>
    <submittedName>
        <fullName evidence="8">RagB/SusD family nutrient uptake outer membrane protein</fullName>
    </submittedName>
</protein>
<dbReference type="KEGG" id="echi:FKX85_12855"/>
<proteinExistence type="inferred from homology"/>
<dbReference type="InterPro" id="IPR012944">
    <property type="entry name" value="SusD_RagB_dom"/>
</dbReference>
<sequence>MKKYQNNYKYSVVGIIMLCMIAGTSCESFVDVVPDNVATIENAFKLRNEAEKYLFTLYSYMPRNGETNGNIGFLAGDEMWIPYQTSIGSAPFEIARGNQRRANPYVDVWNGGIFVGIRHCNIFLEGLQTPGSVPDLGEIERRRWIGEAEFLKAYFHFYLLRMYGPIPIIAENLPIDAPEEEVNVKREPVDDVVDYIAGLLDQAAEKLPESIADRNTEMGRITRPAAKALKAKLLLMAASPLFNGNPDMASLTGPDGRALFNLEYDAAKWQLAVDAAAEAIQVAEAAGHRLYEFNETGLDITDTTSTELSIRQAVCERWNPEHIWGNSNGTAGAELQTNAMAPLTPEHNHNNARKILSAPFKIARQFYSQNGVPIDEDKTLDFSDLEQLRTSTHDERFYIEEGFETARINFDREPRFYASLCFDGGKWYKYDSPTNSDEGTYVLRSKFVDYAGSNHAFHVNVTGYFIKKLVDWNQAMSSSGATYRTYDWPEIRLSDLYLMYAEALNEVDGPNATVFEYLDKVRERAGLLGVQESWAQYSKQPDKFSTKDGLREIIHQERLIELAFEGHRLWDLKRWKKANEMLNQPIKGWNMKGETTTSYYQVSTLFSQRFIAPRDYFWPINEGTLIQNPNLVQNVGW</sequence>
<dbReference type="Pfam" id="PF14322">
    <property type="entry name" value="SusD-like_3"/>
    <property type="match status" value="1"/>
</dbReference>
<organism evidence="8 9">
    <name type="scientific">Echinicola soli</name>
    <dbReference type="NCBI Taxonomy" id="2591634"/>
    <lineage>
        <taxon>Bacteria</taxon>
        <taxon>Pseudomonadati</taxon>
        <taxon>Bacteroidota</taxon>
        <taxon>Cytophagia</taxon>
        <taxon>Cytophagales</taxon>
        <taxon>Cyclobacteriaceae</taxon>
        <taxon>Echinicola</taxon>
    </lineage>
</organism>
<feature type="domain" description="SusD-like N-terminal" evidence="7">
    <location>
        <begin position="103"/>
        <end position="235"/>
    </location>
</feature>
<dbReference type="Proteomes" id="UP000316614">
    <property type="component" value="Chromosome"/>
</dbReference>
<keyword evidence="9" id="KW-1185">Reference proteome</keyword>
<feature type="domain" description="RagB/SusD" evidence="6">
    <location>
        <begin position="320"/>
        <end position="637"/>
    </location>
</feature>
<evidence type="ECO:0000256" key="5">
    <source>
        <dbReference type="ARBA" id="ARBA00023237"/>
    </source>
</evidence>